<accession>A0AAE3EK20</accession>
<reference evidence="2" key="1">
    <citation type="submission" date="2021-08" db="EMBL/GenBank/DDBJ databases">
        <title>Comparative analyses of Brucepasteria parasyntrophica and Teretinema zuelzerae.</title>
        <authorList>
            <person name="Song Y."/>
            <person name="Brune A."/>
        </authorList>
    </citation>
    <scope>NUCLEOTIDE SEQUENCE</scope>
    <source>
        <strain evidence="2">DSM 1903</strain>
    </source>
</reference>
<dbReference type="Proteomes" id="UP001198163">
    <property type="component" value="Unassembled WGS sequence"/>
</dbReference>
<dbReference type="EMBL" id="JAINWA010000003">
    <property type="protein sequence ID" value="MCD1656154.1"/>
    <property type="molecule type" value="Genomic_DNA"/>
</dbReference>
<evidence type="ECO:0000313" key="3">
    <source>
        <dbReference type="Proteomes" id="UP001198163"/>
    </source>
</evidence>
<sequence>MRSLSDLQKRILTEEYPHISLDHDSDVERYFDLRRSGRQTDALNLYNSKIVQKYPKAEQRKLLIQYYRSNDPRFAEILQESLVELADRLLNKTRYIISLLSKDIDTVNLSDAYAVIRLAENLLAVISPDRYAAIGFAEKYARYAKLLNFQEVQMERTAELIRLYVTETLDSVQELKKEREERRRKTLRKRIEGRRFQPNFNVSQIVFSAEDINKILIPSGITRIEDQVIAYALKYWNKASDPSFEKIIVLYSKKYHTQHADIYQAVKNGRDHAWKDEEILNAVLATVVKGYYYSISGDAYLQRTWARYKQNLAPAPEAEPLPAETESRTVPRSQKRPYTRKAPANKRRLPSKICKQGKTAAAAGIAQIGSSSPKKEIRSTHAYSKHPTRKGVRSFIPEDKALRNGYTRAVPEAHLSNSIADMIKKMTGKTYTVYKELFFKNVRPAIRSVLSASSSRKGLFFDAKQNDAEELVYQFLFAHYNDPYQNWQQSSECKKLSDLGYNIPEIEPIIQSWMKTSALQ</sequence>
<name>A0AAE3EK20_9SPIR</name>
<keyword evidence="3" id="KW-1185">Reference proteome</keyword>
<organism evidence="2 3">
    <name type="scientific">Teretinema zuelzerae</name>
    <dbReference type="NCBI Taxonomy" id="156"/>
    <lineage>
        <taxon>Bacteria</taxon>
        <taxon>Pseudomonadati</taxon>
        <taxon>Spirochaetota</taxon>
        <taxon>Spirochaetia</taxon>
        <taxon>Spirochaetales</taxon>
        <taxon>Treponemataceae</taxon>
        <taxon>Teretinema</taxon>
    </lineage>
</organism>
<dbReference type="AlphaFoldDB" id="A0AAE3EK20"/>
<evidence type="ECO:0000313" key="2">
    <source>
        <dbReference type="EMBL" id="MCD1656154.1"/>
    </source>
</evidence>
<dbReference type="RefSeq" id="WP_230758658.1">
    <property type="nucleotide sequence ID" value="NZ_JAINWA010000003.1"/>
</dbReference>
<gene>
    <name evidence="2" type="ORF">K7J14_15750</name>
</gene>
<protein>
    <submittedName>
        <fullName evidence="2">Uncharacterized protein</fullName>
    </submittedName>
</protein>
<proteinExistence type="predicted"/>
<comment type="caution">
    <text evidence="2">The sequence shown here is derived from an EMBL/GenBank/DDBJ whole genome shotgun (WGS) entry which is preliminary data.</text>
</comment>
<feature type="region of interest" description="Disordered" evidence="1">
    <location>
        <begin position="316"/>
        <end position="346"/>
    </location>
</feature>
<evidence type="ECO:0000256" key="1">
    <source>
        <dbReference type="SAM" id="MobiDB-lite"/>
    </source>
</evidence>
<feature type="compositionally biased region" description="Basic residues" evidence="1">
    <location>
        <begin position="333"/>
        <end position="346"/>
    </location>
</feature>
<feature type="region of interest" description="Disordered" evidence="1">
    <location>
        <begin position="364"/>
        <end position="390"/>
    </location>
</feature>